<evidence type="ECO:0008006" key="4">
    <source>
        <dbReference type="Google" id="ProtNLM"/>
    </source>
</evidence>
<gene>
    <name evidence="2" type="ORF">FIV42_12075</name>
</gene>
<proteinExistence type="predicted"/>
<evidence type="ECO:0000256" key="1">
    <source>
        <dbReference type="SAM" id="SignalP"/>
    </source>
</evidence>
<accession>A0A5B8Y411</accession>
<sequence>MMRSKQFLLERILAAATAATLLAGCSDQLGPEDPTEFYGQAQEAEVQEPIPFTEQNYDFTGPTPIADIEALIPGDEFVWYGVSPSDPYPQGDERVIDADCDPGRYDNMVAKVDELPARIEGIVTLKPRYFQKVSVCGQDQRFYGSFFIQDQSGGMLVLNDSRIEEFGFGDRISLRVRGVMTSFDQPSVVIHDEVELVEPDKTYDIYYEKIARDFESSDIGRVRRIEGTVIGEPTNNNFNELVLEGDEGAVWLVSLDRELGNRGVAPEKGDRLVLTGPVINSFDLRLLVSSLGQIQQLD</sequence>
<evidence type="ECO:0000313" key="3">
    <source>
        <dbReference type="Proteomes" id="UP000315995"/>
    </source>
</evidence>
<accession>A0A4Y6PSZ2</accession>
<dbReference type="PROSITE" id="PS51257">
    <property type="entry name" value="PROKAR_LIPOPROTEIN"/>
    <property type="match status" value="1"/>
</dbReference>
<dbReference type="OrthoDB" id="5489420at2"/>
<dbReference type="AlphaFoldDB" id="A0A4Y6PSZ2"/>
<keyword evidence="3" id="KW-1185">Reference proteome</keyword>
<feature type="signal peptide" evidence="1">
    <location>
        <begin position="1"/>
        <end position="23"/>
    </location>
</feature>
<reference evidence="2 3" key="1">
    <citation type="submission" date="2019-06" db="EMBL/GenBank/DDBJ databases">
        <title>Persicimonas caeni gen. nov., sp. nov., a predatory bacterium isolated from solar saltern.</title>
        <authorList>
            <person name="Wang S."/>
        </authorList>
    </citation>
    <scope>NUCLEOTIDE SEQUENCE [LARGE SCALE GENOMIC DNA]</scope>
    <source>
        <strain evidence="2 3">YN101</strain>
    </source>
</reference>
<feature type="chain" id="PRO_5030106383" description="DUF5666 domain-containing protein" evidence="1">
    <location>
        <begin position="24"/>
        <end position="298"/>
    </location>
</feature>
<name>A0A4Y6PSZ2_PERCE</name>
<evidence type="ECO:0000313" key="2">
    <source>
        <dbReference type="EMBL" id="QDG51454.1"/>
    </source>
</evidence>
<dbReference type="EMBL" id="CP041186">
    <property type="protein sequence ID" value="QDG51454.1"/>
    <property type="molecule type" value="Genomic_DNA"/>
</dbReference>
<dbReference type="Proteomes" id="UP000315995">
    <property type="component" value="Chromosome"/>
</dbReference>
<dbReference type="RefSeq" id="WP_141197934.1">
    <property type="nucleotide sequence ID" value="NZ_CP041186.1"/>
</dbReference>
<keyword evidence="1" id="KW-0732">Signal</keyword>
<organism evidence="2 3">
    <name type="scientific">Persicimonas caeni</name>
    <dbReference type="NCBI Taxonomy" id="2292766"/>
    <lineage>
        <taxon>Bacteria</taxon>
        <taxon>Deltaproteobacteria</taxon>
        <taxon>Bradymonadales</taxon>
        <taxon>Bradymonadaceae</taxon>
        <taxon>Persicimonas</taxon>
    </lineage>
</organism>
<protein>
    <recommendedName>
        <fullName evidence="4">DUF5666 domain-containing protein</fullName>
    </recommendedName>
</protein>